<dbReference type="Proteomes" id="UP001519296">
    <property type="component" value="Unassembled WGS sequence"/>
</dbReference>
<gene>
    <name evidence="7" type="ORF">C4K46_00020</name>
</gene>
<dbReference type="EMBL" id="PRDG01000001">
    <property type="protein sequence ID" value="MBP2622324.1"/>
    <property type="molecule type" value="Genomic_DNA"/>
</dbReference>
<feature type="transmembrane region" description="Helical" evidence="4">
    <location>
        <begin position="17"/>
        <end position="39"/>
    </location>
</feature>
<name>A0ABS5B2Y5_9STRE</name>
<dbReference type="Gene3D" id="3.90.550.10">
    <property type="entry name" value="Spore Coat Polysaccharide Biosynthesis Protein SpsA, Chain A"/>
    <property type="match status" value="1"/>
</dbReference>
<evidence type="ECO:0000256" key="2">
    <source>
        <dbReference type="ARBA" id="ARBA00022676"/>
    </source>
</evidence>
<keyword evidence="3" id="KW-0808">Transferase</keyword>
<reference evidence="7 8" key="1">
    <citation type="submission" date="2018-02" db="EMBL/GenBank/DDBJ databases">
        <title>Draft genome sequence of Streptococcus oricebi CCUG 70868T type strain.</title>
        <authorList>
            <person name="Mendez V."/>
            <person name="Salva-Serra F."/>
            <person name="Jaen-Luchoro D."/>
            <person name="Gonzales-Siles L."/>
            <person name="Karlsson R."/>
            <person name="Engstrom-Jakobsson H."/>
            <person name="Busquets A."/>
            <person name="Gomila M."/>
            <person name="Pineiro-Iglesias B."/>
            <person name="Bennasar-Figueras A."/>
            <person name="Seeger M."/>
            <person name="Moore E."/>
        </authorList>
    </citation>
    <scope>NUCLEOTIDE SEQUENCE [LARGE SCALE GENOMIC DNA]</scope>
    <source>
        <strain evidence="7 8">CCUG 70868</strain>
    </source>
</reference>
<dbReference type="InterPro" id="IPR029044">
    <property type="entry name" value="Nucleotide-diphossugar_trans"/>
</dbReference>
<dbReference type="SUPFAM" id="SSF53448">
    <property type="entry name" value="Nucleotide-diphospho-sugar transferases"/>
    <property type="match status" value="1"/>
</dbReference>
<evidence type="ECO:0000259" key="6">
    <source>
        <dbReference type="Pfam" id="PF13632"/>
    </source>
</evidence>
<comment type="caution">
    <text evidence="7">The sequence shown here is derived from an EMBL/GenBank/DDBJ whole genome shotgun (WGS) entry which is preliminary data.</text>
</comment>
<keyword evidence="4" id="KW-0812">Transmembrane</keyword>
<evidence type="ECO:0000256" key="3">
    <source>
        <dbReference type="ARBA" id="ARBA00022679"/>
    </source>
</evidence>
<feature type="domain" description="Glycosyltransferase 2-like" evidence="6">
    <location>
        <begin position="168"/>
        <end position="400"/>
    </location>
</feature>
<feature type="transmembrane region" description="Helical" evidence="4">
    <location>
        <begin position="388"/>
        <end position="409"/>
    </location>
</feature>
<keyword evidence="4" id="KW-1133">Transmembrane helix</keyword>
<dbReference type="PANTHER" id="PTHR43630">
    <property type="entry name" value="POLY-BETA-1,6-N-ACETYL-D-GLUCOSAMINE SYNTHASE"/>
    <property type="match status" value="1"/>
</dbReference>
<feature type="transmembrane region" description="Helical" evidence="4">
    <location>
        <begin position="354"/>
        <end position="382"/>
    </location>
</feature>
<protein>
    <recommendedName>
        <fullName evidence="5 6">Glycosyltransferase 2-like domain-containing protein</fullName>
    </recommendedName>
</protein>
<evidence type="ECO:0000256" key="4">
    <source>
        <dbReference type="SAM" id="Phobius"/>
    </source>
</evidence>
<accession>A0ABS5B2Y5</accession>
<dbReference type="CDD" id="cd06423">
    <property type="entry name" value="CESA_like"/>
    <property type="match status" value="1"/>
</dbReference>
<dbReference type="Pfam" id="PF00535">
    <property type="entry name" value="Glycos_transf_2"/>
    <property type="match status" value="1"/>
</dbReference>
<evidence type="ECO:0000313" key="8">
    <source>
        <dbReference type="Proteomes" id="UP001519296"/>
    </source>
</evidence>
<evidence type="ECO:0000256" key="1">
    <source>
        <dbReference type="ARBA" id="ARBA00006739"/>
    </source>
</evidence>
<comment type="similarity">
    <text evidence="1">Belongs to the glycosyltransferase 2 family.</text>
</comment>
<evidence type="ECO:0000313" key="7">
    <source>
        <dbReference type="EMBL" id="MBP2622324.1"/>
    </source>
</evidence>
<organism evidence="7 8">
    <name type="scientific">Streptococcus oricebi</name>
    <dbReference type="NCBI Taxonomy" id="1547447"/>
    <lineage>
        <taxon>Bacteria</taxon>
        <taxon>Bacillati</taxon>
        <taxon>Bacillota</taxon>
        <taxon>Bacilli</taxon>
        <taxon>Lactobacillales</taxon>
        <taxon>Streptococcaceae</taxon>
        <taxon>Streptococcus</taxon>
    </lineage>
</organism>
<dbReference type="Pfam" id="PF13632">
    <property type="entry name" value="Glyco_trans_2_3"/>
    <property type="match status" value="1"/>
</dbReference>
<feature type="transmembrane region" description="Helical" evidence="4">
    <location>
        <begin position="421"/>
        <end position="442"/>
    </location>
</feature>
<keyword evidence="8" id="KW-1185">Reference proteome</keyword>
<feature type="domain" description="Glycosyltransferase 2-like" evidence="5">
    <location>
        <begin position="64"/>
        <end position="113"/>
    </location>
</feature>
<dbReference type="RefSeq" id="WP_209626143.1">
    <property type="nucleotide sequence ID" value="NZ_PRDG01000001.1"/>
</dbReference>
<keyword evidence="2" id="KW-0328">Glycosyltransferase</keyword>
<dbReference type="InterPro" id="IPR001173">
    <property type="entry name" value="Glyco_trans_2-like"/>
</dbReference>
<evidence type="ECO:0000259" key="5">
    <source>
        <dbReference type="Pfam" id="PF00535"/>
    </source>
</evidence>
<keyword evidence="4" id="KW-0472">Membrane</keyword>
<proteinExistence type="inferred from homology"/>
<dbReference type="PANTHER" id="PTHR43630:SF1">
    <property type="entry name" value="POLY-BETA-1,6-N-ACETYL-D-GLUCOSAMINE SYNTHASE"/>
    <property type="match status" value="1"/>
</dbReference>
<sequence length="478" mass="54891">MKTDIIYTFLQVSQLLFLVYLIAYASFLLISLVVAGTHLHEKSKKRKSQPKAEPLGLAAKLAVSVLVPAYNEEVTIIESLTSLLNLDYDDYEIIVIDDGSKDQTAQLVREHFGLEPSQRRIDFQIPCQNYKGIWEKNLGKVHLTLIQKENGGKGDALNMGINAASYDYFLCLDADSMLQRDSLKHIVTPVLEEEDVIAVGGLVQVAQGLSMVNGEFQSYKLPWKLLACSQVIEYDCSFLGSRILLDYLKSNLIISGAFGLFKRDLVLAAGGYDRQTLGEDMELVMKLHFFCRNNNIPYQIRYESNAVCWSQAPVNLGDLCKQRRRWFLGLFQCLVKYRTIFVNPRFGLVGFLSYLYYLLFELLSPFVELFGALAILISLVFYQLNLGYFFSLFSLYILYCTMMTLTSFLQRAYSQQLLLKATDIFTVVYAAIFRYLFLHWILNWVRVTSFFGYQKKKKVWGDLKREKQLDNLDILKNS</sequence>